<dbReference type="STRING" id="1185876.BN8_03453"/>
<dbReference type="GO" id="GO:0004673">
    <property type="term" value="F:protein histidine kinase activity"/>
    <property type="evidence" value="ECO:0007669"/>
    <property type="project" value="UniProtKB-EC"/>
</dbReference>
<evidence type="ECO:0000313" key="9">
    <source>
        <dbReference type="EMBL" id="CCH54295.1"/>
    </source>
</evidence>
<evidence type="ECO:0000256" key="4">
    <source>
        <dbReference type="ARBA" id="ARBA00022679"/>
    </source>
</evidence>
<gene>
    <name evidence="9" type="ORF">BN8_03453</name>
</gene>
<name>I2GK70_9BACT</name>
<dbReference type="PANTHER" id="PTHR41523:SF8">
    <property type="entry name" value="ETHYLENE RESPONSE SENSOR PROTEIN"/>
    <property type="match status" value="1"/>
</dbReference>
<dbReference type="eggNOG" id="COG3920">
    <property type="taxonomic scope" value="Bacteria"/>
</dbReference>
<keyword evidence="7" id="KW-0067">ATP-binding</keyword>
<keyword evidence="3" id="KW-0597">Phosphoprotein</keyword>
<evidence type="ECO:0000256" key="5">
    <source>
        <dbReference type="ARBA" id="ARBA00022741"/>
    </source>
</evidence>
<comment type="catalytic activity">
    <reaction evidence="1">
        <text>ATP + protein L-histidine = ADP + protein N-phospho-L-histidine.</text>
        <dbReference type="EC" id="2.7.13.3"/>
    </reaction>
</comment>
<sequence>MVSSLLALQSAKVTDPNVQEAIQASQNRVQSMGIIHQKLYQGKQLGAIEMRDYFNNLGENILNSFDAASRITIECPMPELVLDIDTAVSVGLITNELITNSLKYAFVGRDNGTIRISLTRMDDDSLLLMVADNGIGKQPVEAVNETGFGTQLVELLTRQLEGTLTYENQNGTLVKLRFKRPVIT</sequence>
<keyword evidence="6" id="KW-0418">Kinase</keyword>
<dbReference type="SUPFAM" id="SSF55874">
    <property type="entry name" value="ATPase domain of HSP90 chaperone/DNA topoisomerase II/histidine kinase"/>
    <property type="match status" value="1"/>
</dbReference>
<evidence type="ECO:0000259" key="8">
    <source>
        <dbReference type="SMART" id="SM00387"/>
    </source>
</evidence>
<organism evidence="9 10">
    <name type="scientific">Fibrisoma limi BUZ 3</name>
    <dbReference type="NCBI Taxonomy" id="1185876"/>
    <lineage>
        <taxon>Bacteria</taxon>
        <taxon>Pseudomonadati</taxon>
        <taxon>Bacteroidota</taxon>
        <taxon>Cytophagia</taxon>
        <taxon>Cytophagales</taxon>
        <taxon>Spirosomataceae</taxon>
        <taxon>Fibrisoma</taxon>
    </lineage>
</organism>
<proteinExistence type="predicted"/>
<feature type="domain" description="Histidine kinase/HSP90-like ATPase" evidence="8">
    <location>
        <begin position="85"/>
        <end position="182"/>
    </location>
</feature>
<keyword evidence="4 9" id="KW-0808">Transferase</keyword>
<dbReference type="EMBL" id="CAIT01000006">
    <property type="protein sequence ID" value="CCH54295.1"/>
    <property type="molecule type" value="Genomic_DNA"/>
</dbReference>
<dbReference type="EC" id="2.7.13.3" evidence="2"/>
<dbReference type="InterPro" id="IPR003594">
    <property type="entry name" value="HATPase_dom"/>
</dbReference>
<evidence type="ECO:0000256" key="7">
    <source>
        <dbReference type="ARBA" id="ARBA00022840"/>
    </source>
</evidence>
<dbReference type="Gene3D" id="3.30.565.10">
    <property type="entry name" value="Histidine kinase-like ATPase, C-terminal domain"/>
    <property type="match status" value="1"/>
</dbReference>
<dbReference type="Pfam" id="PF07568">
    <property type="entry name" value="HisKA_2"/>
    <property type="match status" value="1"/>
</dbReference>
<evidence type="ECO:0000256" key="1">
    <source>
        <dbReference type="ARBA" id="ARBA00000085"/>
    </source>
</evidence>
<evidence type="ECO:0000256" key="6">
    <source>
        <dbReference type="ARBA" id="ARBA00022777"/>
    </source>
</evidence>
<dbReference type="InterPro" id="IPR036890">
    <property type="entry name" value="HATPase_C_sf"/>
</dbReference>
<keyword evidence="10" id="KW-1185">Reference proteome</keyword>
<dbReference type="InterPro" id="IPR011495">
    <property type="entry name" value="Sig_transdc_His_kin_sub2_dim/P"/>
</dbReference>
<dbReference type="AlphaFoldDB" id="I2GK70"/>
<dbReference type="Proteomes" id="UP000009309">
    <property type="component" value="Unassembled WGS sequence"/>
</dbReference>
<evidence type="ECO:0000256" key="3">
    <source>
        <dbReference type="ARBA" id="ARBA00022553"/>
    </source>
</evidence>
<dbReference type="GO" id="GO:0005524">
    <property type="term" value="F:ATP binding"/>
    <property type="evidence" value="ECO:0007669"/>
    <property type="project" value="UniProtKB-KW"/>
</dbReference>
<comment type="caution">
    <text evidence="9">The sequence shown here is derived from an EMBL/GenBank/DDBJ whole genome shotgun (WGS) entry which is preliminary data.</text>
</comment>
<evidence type="ECO:0000313" key="10">
    <source>
        <dbReference type="Proteomes" id="UP000009309"/>
    </source>
</evidence>
<dbReference type="Pfam" id="PF02518">
    <property type="entry name" value="HATPase_c"/>
    <property type="match status" value="1"/>
</dbReference>
<dbReference type="SMART" id="SM00387">
    <property type="entry name" value="HATPase_c"/>
    <property type="match status" value="1"/>
</dbReference>
<accession>I2GK70</accession>
<evidence type="ECO:0000256" key="2">
    <source>
        <dbReference type="ARBA" id="ARBA00012438"/>
    </source>
</evidence>
<protein>
    <recommendedName>
        <fullName evidence="2">histidine kinase</fullName>
        <ecNumber evidence="2">2.7.13.3</ecNumber>
    </recommendedName>
</protein>
<reference evidence="9 10" key="1">
    <citation type="journal article" date="2012" name="J. Bacteriol.">
        <title>Genome Sequence of the Filamentous Bacterium Fibrisoma limi BUZ 3T.</title>
        <authorList>
            <person name="Filippini M."/>
            <person name="Qi W."/>
            <person name="Jaenicke S."/>
            <person name="Goesmann A."/>
            <person name="Smits T.H."/>
            <person name="Bagheri H.C."/>
        </authorList>
    </citation>
    <scope>NUCLEOTIDE SEQUENCE [LARGE SCALE GENOMIC DNA]</scope>
    <source>
        <strain evidence="10">BUZ 3T</strain>
    </source>
</reference>
<keyword evidence="5" id="KW-0547">Nucleotide-binding</keyword>
<dbReference type="PANTHER" id="PTHR41523">
    <property type="entry name" value="TWO-COMPONENT SYSTEM SENSOR PROTEIN"/>
    <property type="match status" value="1"/>
</dbReference>